<reference evidence="3" key="1">
    <citation type="journal article" date="2014" name="Science">
        <title>The coffee genome provides insight into the convergent evolution of caffeine biosynthesis.</title>
        <authorList>
            <person name="Denoeud F."/>
            <person name="Carretero-Paulet L."/>
            <person name="Dereeper A."/>
            <person name="Droc G."/>
            <person name="Guyot R."/>
            <person name="Pietrella M."/>
            <person name="Zheng C."/>
            <person name="Alberti A."/>
            <person name="Anthony F."/>
            <person name="Aprea G."/>
            <person name="Aury J.M."/>
            <person name="Bento P."/>
            <person name="Bernard M."/>
            <person name="Bocs S."/>
            <person name="Campa C."/>
            <person name="Cenci A."/>
            <person name="Combes M.C."/>
            <person name="Crouzillat D."/>
            <person name="Da Silva C."/>
            <person name="Daddiego L."/>
            <person name="De Bellis F."/>
            <person name="Dussert S."/>
            <person name="Garsmeur O."/>
            <person name="Gayraud T."/>
            <person name="Guignon V."/>
            <person name="Jahn K."/>
            <person name="Jamilloux V."/>
            <person name="Joet T."/>
            <person name="Labadie K."/>
            <person name="Lan T."/>
            <person name="Leclercq J."/>
            <person name="Lepelley M."/>
            <person name="Leroy T."/>
            <person name="Li L.T."/>
            <person name="Librado P."/>
            <person name="Lopez L."/>
            <person name="Munoz A."/>
            <person name="Noel B."/>
            <person name="Pallavicini A."/>
            <person name="Perrotta G."/>
            <person name="Poncet V."/>
            <person name="Pot D."/>
            <person name="Priyono X."/>
            <person name="Rigoreau M."/>
            <person name="Rouard M."/>
            <person name="Rozas J."/>
            <person name="Tranchant-Dubreuil C."/>
            <person name="VanBuren R."/>
            <person name="Zhang Q."/>
            <person name="Andrade A.C."/>
            <person name="Argout X."/>
            <person name="Bertrand B."/>
            <person name="de Kochko A."/>
            <person name="Graziosi G."/>
            <person name="Henry R.J."/>
            <person name="Jayarama X."/>
            <person name="Ming R."/>
            <person name="Nagai C."/>
            <person name="Rounsley S."/>
            <person name="Sankoff D."/>
            <person name="Giuliano G."/>
            <person name="Albert V.A."/>
            <person name="Wincker P."/>
            <person name="Lashermes P."/>
        </authorList>
    </citation>
    <scope>NUCLEOTIDE SEQUENCE [LARGE SCALE GENOMIC DNA]</scope>
    <source>
        <strain evidence="3">cv. DH200-94</strain>
    </source>
</reference>
<dbReference type="Proteomes" id="UP000295252">
    <property type="component" value="Chromosome VI"/>
</dbReference>
<name>A0A068V6U3_COFCA</name>
<dbReference type="AlphaFoldDB" id="A0A068V6U3"/>
<protein>
    <submittedName>
        <fullName evidence="2">Uncharacterized protein</fullName>
    </submittedName>
</protein>
<proteinExistence type="predicted"/>
<dbReference type="Gramene" id="CDP16525">
    <property type="protein sequence ID" value="CDP16525"/>
    <property type="gene ID" value="GSCOC_T00018889001"/>
</dbReference>
<gene>
    <name evidence="2" type="ORF">GSCOC_T00018889001</name>
</gene>
<dbReference type="EMBL" id="HG739214">
    <property type="protein sequence ID" value="CDP16525.1"/>
    <property type="molecule type" value="Genomic_DNA"/>
</dbReference>
<keyword evidence="1" id="KW-0472">Membrane</keyword>
<keyword evidence="1" id="KW-1133">Transmembrane helix</keyword>
<evidence type="ECO:0000313" key="3">
    <source>
        <dbReference type="Proteomes" id="UP000295252"/>
    </source>
</evidence>
<sequence>MRTQNGIDDIVLTLSLSLVAFFVLCNHVCLARNFLAFPTDTWNLSVVFLFALFLCCACLSLC</sequence>
<keyword evidence="3" id="KW-1185">Reference proteome</keyword>
<accession>A0A068V6U3</accession>
<dbReference type="InParanoid" id="A0A068V6U3"/>
<evidence type="ECO:0000313" key="2">
    <source>
        <dbReference type="EMBL" id="CDP16525.1"/>
    </source>
</evidence>
<keyword evidence="1" id="KW-0812">Transmembrane</keyword>
<organism evidence="2 3">
    <name type="scientific">Coffea canephora</name>
    <name type="common">Robusta coffee</name>
    <dbReference type="NCBI Taxonomy" id="49390"/>
    <lineage>
        <taxon>Eukaryota</taxon>
        <taxon>Viridiplantae</taxon>
        <taxon>Streptophyta</taxon>
        <taxon>Embryophyta</taxon>
        <taxon>Tracheophyta</taxon>
        <taxon>Spermatophyta</taxon>
        <taxon>Magnoliopsida</taxon>
        <taxon>eudicotyledons</taxon>
        <taxon>Gunneridae</taxon>
        <taxon>Pentapetalae</taxon>
        <taxon>asterids</taxon>
        <taxon>lamiids</taxon>
        <taxon>Gentianales</taxon>
        <taxon>Rubiaceae</taxon>
        <taxon>Ixoroideae</taxon>
        <taxon>Gardenieae complex</taxon>
        <taxon>Bertiereae - Coffeeae clade</taxon>
        <taxon>Coffeeae</taxon>
        <taxon>Coffea</taxon>
    </lineage>
</organism>
<evidence type="ECO:0000256" key="1">
    <source>
        <dbReference type="SAM" id="Phobius"/>
    </source>
</evidence>
<feature type="transmembrane region" description="Helical" evidence="1">
    <location>
        <begin position="41"/>
        <end position="61"/>
    </location>
</feature>